<reference evidence="1 2" key="1">
    <citation type="journal article" date="2020" name="Genomics">
        <title>Complete, high-quality genomes from long-read metagenomic sequencing of two wolf lichen thalli reveals enigmatic genome architecture.</title>
        <authorList>
            <person name="McKenzie S.K."/>
            <person name="Walston R.F."/>
            <person name="Allen J.L."/>
        </authorList>
    </citation>
    <scope>NUCLEOTIDE SEQUENCE [LARGE SCALE GENOMIC DNA]</scope>
    <source>
        <strain evidence="1">WasteWater2</strain>
    </source>
</reference>
<evidence type="ECO:0000313" key="2">
    <source>
        <dbReference type="Proteomes" id="UP000578531"/>
    </source>
</evidence>
<dbReference type="RefSeq" id="XP_037164859.1">
    <property type="nucleotide sequence ID" value="XM_037308085.1"/>
</dbReference>
<dbReference type="GeneID" id="59287835"/>
<dbReference type="AlphaFoldDB" id="A0A8H6L4S0"/>
<protein>
    <submittedName>
        <fullName evidence="1">Uncharacterized protein</fullName>
    </submittedName>
</protein>
<comment type="caution">
    <text evidence="1">The sequence shown here is derived from an EMBL/GenBank/DDBJ whole genome shotgun (WGS) entry which is preliminary data.</text>
</comment>
<sequence length="153" mass="17032">MAASSGIIARPYTPVDLFLNISFSTLLEIPGKDIILPGTTSKALAILCVTGECDHQYYDAYESNVKQALFVADANEQIVYGLWLWLQAVDQIAPGQWLAYQDYGAEGHFAVLQRDCCIACACKMIQEGFSSREGHSFKVIRIIYGRLARQDME</sequence>
<dbReference type="Proteomes" id="UP000578531">
    <property type="component" value="Unassembled WGS sequence"/>
</dbReference>
<evidence type="ECO:0000313" key="1">
    <source>
        <dbReference type="EMBL" id="KAF6235491.1"/>
    </source>
</evidence>
<organism evidence="1 2">
    <name type="scientific">Letharia columbiana</name>
    <dbReference type="NCBI Taxonomy" id="112416"/>
    <lineage>
        <taxon>Eukaryota</taxon>
        <taxon>Fungi</taxon>
        <taxon>Dikarya</taxon>
        <taxon>Ascomycota</taxon>
        <taxon>Pezizomycotina</taxon>
        <taxon>Lecanoromycetes</taxon>
        <taxon>OSLEUM clade</taxon>
        <taxon>Lecanoromycetidae</taxon>
        <taxon>Lecanorales</taxon>
        <taxon>Lecanorineae</taxon>
        <taxon>Parmeliaceae</taxon>
        <taxon>Letharia</taxon>
    </lineage>
</organism>
<keyword evidence="2" id="KW-1185">Reference proteome</keyword>
<gene>
    <name evidence="1" type="ORF">HO173_006174</name>
</gene>
<name>A0A8H6L4S0_9LECA</name>
<accession>A0A8H6L4S0</accession>
<dbReference type="EMBL" id="JACCJC010000024">
    <property type="protein sequence ID" value="KAF6235491.1"/>
    <property type="molecule type" value="Genomic_DNA"/>
</dbReference>
<proteinExistence type="predicted"/>